<dbReference type="RefSeq" id="WP_055306248.1">
    <property type="nucleotide sequence ID" value="NZ_DAWDAH010000001.1"/>
</dbReference>
<keyword evidence="3" id="KW-1185">Reference proteome</keyword>
<organism evidence="2 3">
    <name type="scientific">[Lactobacillus] rogosae</name>
    <dbReference type="NCBI Taxonomy" id="706562"/>
    <lineage>
        <taxon>Bacteria</taxon>
        <taxon>Bacillati</taxon>
        <taxon>Bacillota</taxon>
        <taxon>Clostridia</taxon>
        <taxon>Lachnospirales</taxon>
        <taxon>Lachnospiraceae</taxon>
        <taxon>Lachnospira</taxon>
    </lineage>
</organism>
<dbReference type="EMBL" id="JBBMER010000003">
    <property type="protein sequence ID" value="MEQ2379335.1"/>
    <property type="molecule type" value="Genomic_DNA"/>
</dbReference>
<dbReference type="Proteomes" id="UP001442364">
    <property type="component" value="Unassembled WGS sequence"/>
</dbReference>
<proteinExistence type="predicted"/>
<keyword evidence="1" id="KW-1133">Transmembrane helix</keyword>
<evidence type="ECO:0000313" key="2">
    <source>
        <dbReference type="EMBL" id="MEQ2379335.1"/>
    </source>
</evidence>
<gene>
    <name evidence="2" type="ORF">WMO14_05510</name>
</gene>
<evidence type="ECO:0000256" key="1">
    <source>
        <dbReference type="SAM" id="Phobius"/>
    </source>
</evidence>
<sequence>MEQFKKDLITTGRPSFIPALILGIIAIISAVTGIAFEFSRYDNFDPTHKGLAQLNAIYLMGPFAEETTNGKVTARYYIAEDTNGYLCVISTNKNTSVPVYGQDFTDGNDIYSFTPQTLKGNRVKISAKLASYLVKYFKNSGLGITTSNYTDYFGSYYLDTNYNRHQLSIVFYICSGILAFAAIMLFISGNRNGAFIKQKMAQLEADGSLNALYENFATNKHFFSNKLKLAVSPDYIIDLNRTTNGFNVIPLDTITNVYVCNIADGKLTGTNYIALEVEFGNRITIAPHEGELTEYNYVVNNIRHFIKERHGEADA</sequence>
<feature type="transmembrane region" description="Helical" evidence="1">
    <location>
        <begin position="16"/>
        <end position="36"/>
    </location>
</feature>
<name>A0ABV1BUA3_9FIRM</name>
<comment type="caution">
    <text evidence="2">The sequence shown here is derived from an EMBL/GenBank/DDBJ whole genome shotgun (WGS) entry which is preliminary data.</text>
</comment>
<feature type="transmembrane region" description="Helical" evidence="1">
    <location>
        <begin position="169"/>
        <end position="189"/>
    </location>
</feature>
<evidence type="ECO:0000313" key="3">
    <source>
        <dbReference type="Proteomes" id="UP001442364"/>
    </source>
</evidence>
<accession>A0ABV1BUA3</accession>
<protein>
    <submittedName>
        <fullName evidence="2">DUF6709 family protein</fullName>
    </submittedName>
</protein>
<reference evidence="2 3" key="1">
    <citation type="submission" date="2024-03" db="EMBL/GenBank/DDBJ databases">
        <title>Human intestinal bacterial collection.</title>
        <authorList>
            <person name="Pauvert C."/>
            <person name="Hitch T.C.A."/>
            <person name="Clavel T."/>
        </authorList>
    </citation>
    <scope>NUCLEOTIDE SEQUENCE [LARGE SCALE GENOMIC DNA]</scope>
    <source>
        <strain evidence="2 3">CLA-AA-H255</strain>
    </source>
</reference>
<keyword evidence="1" id="KW-0812">Transmembrane</keyword>
<keyword evidence="1" id="KW-0472">Membrane</keyword>